<name>A0A0F7SH13_PHARH</name>
<dbReference type="Pfam" id="PF04229">
    <property type="entry name" value="GrpB"/>
    <property type="match status" value="1"/>
</dbReference>
<dbReference type="InterPro" id="IPR043519">
    <property type="entry name" value="NT_sf"/>
</dbReference>
<keyword evidence="1" id="KW-0418">Kinase</keyword>
<dbReference type="GO" id="GO:0016301">
    <property type="term" value="F:kinase activity"/>
    <property type="evidence" value="ECO:0007669"/>
    <property type="project" value="UniProtKB-KW"/>
</dbReference>
<evidence type="ECO:0000313" key="1">
    <source>
        <dbReference type="EMBL" id="CDZ96644.1"/>
    </source>
</evidence>
<organism evidence="1">
    <name type="scientific">Phaffia rhodozyma</name>
    <name type="common">Yeast</name>
    <name type="synonym">Xanthophyllomyces dendrorhous</name>
    <dbReference type="NCBI Taxonomy" id="264483"/>
    <lineage>
        <taxon>Eukaryota</taxon>
        <taxon>Fungi</taxon>
        <taxon>Dikarya</taxon>
        <taxon>Basidiomycota</taxon>
        <taxon>Agaricomycotina</taxon>
        <taxon>Tremellomycetes</taxon>
        <taxon>Cystofilobasidiales</taxon>
        <taxon>Mrakiaceae</taxon>
        <taxon>Phaffia</taxon>
    </lineage>
</organism>
<accession>A0A0F7SH13</accession>
<protein>
    <submittedName>
        <fullName evidence="1">GrpB/Dephospho-CoA kinase</fullName>
    </submittedName>
</protein>
<dbReference type="SUPFAM" id="SSF81301">
    <property type="entry name" value="Nucleotidyltransferase"/>
    <property type="match status" value="1"/>
</dbReference>
<dbReference type="Gene3D" id="3.30.460.10">
    <property type="entry name" value="Beta Polymerase, domain 2"/>
    <property type="match status" value="1"/>
</dbReference>
<dbReference type="PANTHER" id="PTHR34822">
    <property type="entry name" value="GRPB DOMAIN PROTEIN (AFU_ORTHOLOGUE AFUA_1G01530)"/>
    <property type="match status" value="1"/>
</dbReference>
<proteinExistence type="predicted"/>
<dbReference type="InterPro" id="IPR007344">
    <property type="entry name" value="GrpB/CoaE"/>
</dbReference>
<dbReference type="EMBL" id="LN483165">
    <property type="protein sequence ID" value="CDZ96644.1"/>
    <property type="molecule type" value="Genomic_DNA"/>
</dbReference>
<dbReference type="AlphaFoldDB" id="A0A0F7SH13"/>
<sequence length="246" mass="27147">MRVLVLEYDPLWAEAFEQIRSQLLTILSNVPIVSIEHVGSTSIPGLAAKPIIDIDIVVAPKDIFPAFSALSTGGYTYNPEPRNIDRASFRYNKHTHDSGGGAPTEDGGVRRAVYLNIPTGVSLKNHLAVQRVLLTDRDLLEEYAAVKKTLANDEFDHISDYGSAKAPVLRKILAKSDLADSDHEEIARFNVQLGQVLEGWCSQRGNGQTGCERRENQIGMSLVYHHNTCVDTDKETGSHMYSVEKG</sequence>
<reference evidence="1" key="1">
    <citation type="submission" date="2014-08" db="EMBL/GenBank/DDBJ databases">
        <authorList>
            <person name="Sharma Rahul"/>
            <person name="Thines Marco"/>
        </authorList>
    </citation>
    <scope>NUCLEOTIDE SEQUENCE</scope>
</reference>
<dbReference type="PANTHER" id="PTHR34822:SF1">
    <property type="entry name" value="GRPB FAMILY PROTEIN"/>
    <property type="match status" value="1"/>
</dbReference>
<keyword evidence="1" id="KW-0808">Transferase</keyword>